<evidence type="ECO:0000313" key="4">
    <source>
        <dbReference type="EMBL" id="SED32169.1"/>
    </source>
</evidence>
<gene>
    <name evidence="4" type="ORF">SAMN04490239_7797</name>
</gene>
<dbReference type="Pfam" id="PF20014">
    <property type="entry name" value="GAP1-M"/>
    <property type="match status" value="1"/>
</dbReference>
<dbReference type="InterPro" id="IPR045401">
    <property type="entry name" value="GAP1-M"/>
</dbReference>
<feature type="domain" description="GTPase-associated protein 1 N-terminal" evidence="2">
    <location>
        <begin position="13"/>
        <end position="148"/>
    </location>
</feature>
<accession>A0A1H4ZPW5</accession>
<proteinExistence type="predicted"/>
<dbReference type="AlphaFoldDB" id="A0A1H4ZPW5"/>
<name>A0A1H4ZPW5_9NOCA</name>
<sequence>MSAPQQTPGPPRFGQLTYTSFDAPDRGRAGGGWQVKDVSNGVSAAEQEFMRAGVATRFDSPQALPQFPTPADIAARPRRLVYAPTETGGCYWHTAPAGADASGRPGNVFAHVVVDRAPDTSVRPVERWGSPDWLAPYGADAVAAAELPGSAPAPAGMIDRAAVLDFLLDPGTWRVGVLGLLLDAVDQAIHGGPRVVLGCADAENAARWIGAVSHFMSPGAAQTFGWSTFDRSSTVVDTLSRGVHLACVPARDAVDAVDGCVVLNETDTPDLGEWGGEPHRTATGQLVPVTAWSVLAQTVLVDPGSARRALDHQDTLATAVGDRDLAGAWPLAMAVLTNPELHDALPEATAVVLAQSPDTLSAFPDELAVVAHVVDEHLPGNMAEAWRVVADWQHGGRPAPVVWDVAGRVLTYRALADRDWIRASGPAEFALFETWPHTEDLERAAEKALSALVSSRGADLAAAAHDAVKTLDLLLHAHLLGDSGHDLATDLLDRVVVPVLCDHEAGPALVAGLGAVGTDTCRLLQSAVVGHPVFAGRPLGTRLAPDVLRWLVDEVRVPTAEELTAAPSRCAEPLCAIVADAVFSVVKSGTAVHKKAWEGYAPLALWRSIYEASAGGWAPSEVDALVDAYAWTVAQWCELIGAFPDHVAPRFLLPVLVLEPWGPEVEMIVKHIDANRGGAQAVSGAAHPVDRLAVSWALIRAQDQWDRIDDPRLRRALERHGWPVLKDYGDACPAQLPPDLLVRLAVVAVAGFQFFPPHNGTYMPTMPASHVDALARAVDQDSDFAVTALVDLVRSGALNEHWVIRSAVLSSPAAPHIESVLNRDDLLCRLQVGPAQARRSLLEQVAAIVMGDGDYRGPVGTFEVSASLRAEMRERHDVADRFRAGDAYARFASSWLEDVESGFVLLAHERSGRR</sequence>
<feature type="domain" description="GTPase-associated protein 1 middle" evidence="3">
    <location>
        <begin position="175"/>
        <end position="250"/>
    </location>
</feature>
<feature type="region of interest" description="Disordered" evidence="1">
    <location>
        <begin position="1"/>
        <end position="32"/>
    </location>
</feature>
<dbReference type="OrthoDB" id="3250392at2"/>
<organism evidence="4 5">
    <name type="scientific">Rhodococcus koreensis</name>
    <dbReference type="NCBI Taxonomy" id="99653"/>
    <lineage>
        <taxon>Bacteria</taxon>
        <taxon>Bacillati</taxon>
        <taxon>Actinomycetota</taxon>
        <taxon>Actinomycetes</taxon>
        <taxon>Mycobacteriales</taxon>
        <taxon>Nocardiaceae</taxon>
        <taxon>Rhodococcus</taxon>
    </lineage>
</organism>
<dbReference type="InterPro" id="IPR045402">
    <property type="entry name" value="GAP1-N2"/>
</dbReference>
<evidence type="ECO:0000313" key="5">
    <source>
        <dbReference type="Proteomes" id="UP000183561"/>
    </source>
</evidence>
<dbReference type="Proteomes" id="UP000183561">
    <property type="component" value="Unassembled WGS sequence"/>
</dbReference>
<dbReference type="RefSeq" id="WP_072944212.1">
    <property type="nucleotide sequence ID" value="NZ_FNSV01000005.1"/>
</dbReference>
<dbReference type="EMBL" id="FNSV01000005">
    <property type="protein sequence ID" value="SED32169.1"/>
    <property type="molecule type" value="Genomic_DNA"/>
</dbReference>
<protein>
    <submittedName>
        <fullName evidence="4">Uncharacterized protein</fullName>
    </submittedName>
</protein>
<dbReference type="Pfam" id="PF20013">
    <property type="entry name" value="GAP1-N2"/>
    <property type="match status" value="1"/>
</dbReference>
<evidence type="ECO:0000256" key="1">
    <source>
        <dbReference type="SAM" id="MobiDB-lite"/>
    </source>
</evidence>
<keyword evidence="5" id="KW-1185">Reference proteome</keyword>
<evidence type="ECO:0000259" key="2">
    <source>
        <dbReference type="Pfam" id="PF20013"/>
    </source>
</evidence>
<reference evidence="5" key="1">
    <citation type="submission" date="2016-10" db="EMBL/GenBank/DDBJ databases">
        <authorList>
            <person name="Varghese N."/>
            <person name="Submissions S."/>
        </authorList>
    </citation>
    <scope>NUCLEOTIDE SEQUENCE [LARGE SCALE GENOMIC DNA]</scope>
    <source>
        <strain evidence="5">DSM 44498</strain>
    </source>
</reference>
<evidence type="ECO:0000259" key="3">
    <source>
        <dbReference type="Pfam" id="PF20014"/>
    </source>
</evidence>